<dbReference type="PANTHER" id="PTHR12215:SF10">
    <property type="entry name" value="L-AMINOADIPATE-SEMIALDEHYDE DEHYDROGENASE-PHOSPHOPANTETHEINYL TRANSFERASE"/>
    <property type="match status" value="1"/>
</dbReference>
<evidence type="ECO:0000256" key="2">
    <source>
        <dbReference type="ARBA" id="ARBA00022679"/>
    </source>
</evidence>
<comment type="caution">
    <text evidence="4">The sequence shown here is derived from an EMBL/GenBank/DDBJ whole genome shotgun (WGS) entry which is preliminary data.</text>
</comment>
<dbReference type="GO" id="GO:0005829">
    <property type="term" value="C:cytosol"/>
    <property type="evidence" value="ECO:0007669"/>
    <property type="project" value="TreeGrafter"/>
</dbReference>
<dbReference type="Proteomes" id="UP000824258">
    <property type="component" value="Unassembled WGS sequence"/>
</dbReference>
<reference evidence="4" key="1">
    <citation type="submission" date="2020-10" db="EMBL/GenBank/DDBJ databases">
        <authorList>
            <person name="Gilroy R."/>
        </authorList>
    </citation>
    <scope>NUCLEOTIDE SEQUENCE</scope>
    <source>
        <strain evidence="4">ChiHjej9B8-7071</strain>
    </source>
</reference>
<proteinExistence type="inferred from homology"/>
<gene>
    <name evidence="4" type="ORF">IAA70_06605</name>
</gene>
<dbReference type="SUPFAM" id="SSF56214">
    <property type="entry name" value="4'-phosphopantetheinyl transferase"/>
    <property type="match status" value="2"/>
</dbReference>
<dbReference type="PANTHER" id="PTHR12215">
    <property type="entry name" value="PHOSPHOPANTETHEINE TRANSFERASE"/>
    <property type="match status" value="1"/>
</dbReference>
<feature type="domain" description="4'-phosphopantetheinyl transferase" evidence="3">
    <location>
        <begin position="103"/>
        <end position="179"/>
    </location>
</feature>
<dbReference type="InterPro" id="IPR050559">
    <property type="entry name" value="P-Pant_transferase_sf"/>
</dbReference>
<dbReference type="GO" id="GO:0008897">
    <property type="term" value="F:holo-[acyl-carrier-protein] synthase activity"/>
    <property type="evidence" value="ECO:0007669"/>
    <property type="project" value="InterPro"/>
</dbReference>
<evidence type="ECO:0000259" key="3">
    <source>
        <dbReference type="Pfam" id="PF01648"/>
    </source>
</evidence>
<evidence type="ECO:0000313" key="4">
    <source>
        <dbReference type="EMBL" id="HIR10055.1"/>
    </source>
</evidence>
<dbReference type="InterPro" id="IPR037143">
    <property type="entry name" value="4-PPantetheinyl_Trfase_dom_sf"/>
</dbReference>
<organism evidence="4 5">
    <name type="scientific">Candidatus Avoscillospira stercoripullorum</name>
    <dbReference type="NCBI Taxonomy" id="2840709"/>
    <lineage>
        <taxon>Bacteria</taxon>
        <taxon>Bacillati</taxon>
        <taxon>Bacillota</taxon>
        <taxon>Clostridia</taxon>
        <taxon>Eubacteriales</taxon>
        <taxon>Oscillospiraceae</taxon>
        <taxon>Oscillospiraceae incertae sedis</taxon>
        <taxon>Candidatus Avoscillospira</taxon>
    </lineage>
</organism>
<comment type="similarity">
    <text evidence="1">Belongs to the P-Pant transferase superfamily. Gsp/Sfp/HetI/AcpT family.</text>
</comment>
<dbReference type="InterPro" id="IPR008278">
    <property type="entry name" value="4-PPantetheinyl_Trfase_dom"/>
</dbReference>
<keyword evidence="2 4" id="KW-0808">Transferase</keyword>
<dbReference type="GO" id="GO:0000287">
    <property type="term" value="F:magnesium ion binding"/>
    <property type="evidence" value="ECO:0007669"/>
    <property type="project" value="InterPro"/>
</dbReference>
<dbReference type="EMBL" id="DVGD01000213">
    <property type="protein sequence ID" value="HIR10055.1"/>
    <property type="molecule type" value="Genomic_DNA"/>
</dbReference>
<accession>A0A9D1AAF1</accession>
<evidence type="ECO:0000313" key="5">
    <source>
        <dbReference type="Proteomes" id="UP000824258"/>
    </source>
</evidence>
<name>A0A9D1AAF1_9FIRM</name>
<dbReference type="Pfam" id="PF01648">
    <property type="entry name" value="ACPS"/>
    <property type="match status" value="1"/>
</dbReference>
<evidence type="ECO:0000256" key="1">
    <source>
        <dbReference type="ARBA" id="ARBA00010990"/>
    </source>
</evidence>
<sequence>MAKLYALQISPLLPENRWEALLPLLSPQRQQRIRACRHGADRARLAGAGWLLRYALSQEGIPVYAQQFTTSPDGKPMLVNGSLDFSLSHSGEWVLCAVSSQLVGVDVELPRCTLATARRFFAPEEVAMVESLPKSAQADALLRLWTAKEAFTKALGTGLKQGLGSFSVRLSQDGATLEQNISPLPFRLEEYVLPGCRACLCTLEARPPLLEVALPLGNS</sequence>
<dbReference type="GO" id="GO:0019878">
    <property type="term" value="P:lysine biosynthetic process via aminoadipic acid"/>
    <property type="evidence" value="ECO:0007669"/>
    <property type="project" value="TreeGrafter"/>
</dbReference>
<dbReference type="Gene3D" id="3.90.470.20">
    <property type="entry name" value="4'-phosphopantetheinyl transferase domain"/>
    <property type="match status" value="2"/>
</dbReference>
<protein>
    <submittedName>
        <fullName evidence="4">4'-phosphopantetheinyl transferase superfamily protein</fullName>
    </submittedName>
</protein>
<reference evidence="4" key="2">
    <citation type="journal article" date="2021" name="PeerJ">
        <title>Extensive microbial diversity within the chicken gut microbiome revealed by metagenomics and culture.</title>
        <authorList>
            <person name="Gilroy R."/>
            <person name="Ravi A."/>
            <person name="Getino M."/>
            <person name="Pursley I."/>
            <person name="Horton D.L."/>
            <person name="Alikhan N.F."/>
            <person name="Baker D."/>
            <person name="Gharbi K."/>
            <person name="Hall N."/>
            <person name="Watson M."/>
            <person name="Adriaenssens E.M."/>
            <person name="Foster-Nyarko E."/>
            <person name="Jarju S."/>
            <person name="Secka A."/>
            <person name="Antonio M."/>
            <person name="Oren A."/>
            <person name="Chaudhuri R.R."/>
            <person name="La Ragione R."/>
            <person name="Hildebrand F."/>
            <person name="Pallen M.J."/>
        </authorList>
    </citation>
    <scope>NUCLEOTIDE SEQUENCE</scope>
    <source>
        <strain evidence="4">ChiHjej9B8-7071</strain>
    </source>
</reference>
<dbReference type="AlphaFoldDB" id="A0A9D1AAF1"/>